<dbReference type="Proteomes" id="UP000314982">
    <property type="component" value="Unassembled WGS sequence"/>
</dbReference>
<accession>A0A4W5MJ65</accession>
<protein>
    <submittedName>
        <fullName evidence="10">Si:ch211-157c3.4</fullName>
    </submittedName>
</protein>
<dbReference type="PROSITE" id="PS51837">
    <property type="entry name" value="LITAF"/>
    <property type="match status" value="1"/>
</dbReference>
<evidence type="ECO:0000259" key="9">
    <source>
        <dbReference type="PROSITE" id="PS51837"/>
    </source>
</evidence>
<sequence>LTPPQLSPLPHPLPPSLCLSPSLPPYVSLSFSSSLPPSLSLILFLLPISPFLPVSLSSSSSLPLCLSLSFSYSSLCFYLLLISPSLSLPVEGQGDDGVKVYHVHTPFNPPSSTIPSDSYSMSQSQGKPVYTSGGGGIGGGGNGAPTQKFVSYETELGRSECMTTCISCQQQVMTNVTYKVGAYAWLMCILFILCGLVVGCCLIPFFMKHFKDAYHSCPRCNRILHVDKKRCC</sequence>
<feature type="transmembrane region" description="Helical" evidence="8">
    <location>
        <begin position="61"/>
        <end position="81"/>
    </location>
</feature>
<evidence type="ECO:0000256" key="7">
    <source>
        <dbReference type="ARBA" id="ARBA00023136"/>
    </source>
</evidence>
<organism evidence="10 11">
    <name type="scientific">Hucho hucho</name>
    <name type="common">huchen</name>
    <dbReference type="NCBI Taxonomy" id="62062"/>
    <lineage>
        <taxon>Eukaryota</taxon>
        <taxon>Metazoa</taxon>
        <taxon>Chordata</taxon>
        <taxon>Craniata</taxon>
        <taxon>Vertebrata</taxon>
        <taxon>Euteleostomi</taxon>
        <taxon>Actinopterygii</taxon>
        <taxon>Neopterygii</taxon>
        <taxon>Teleostei</taxon>
        <taxon>Protacanthopterygii</taxon>
        <taxon>Salmoniformes</taxon>
        <taxon>Salmonidae</taxon>
        <taxon>Salmoninae</taxon>
        <taxon>Hucho</taxon>
    </lineage>
</organism>
<dbReference type="STRING" id="62062.ENSHHUP00000038487"/>
<evidence type="ECO:0000256" key="8">
    <source>
        <dbReference type="SAM" id="Phobius"/>
    </source>
</evidence>
<dbReference type="PANTHER" id="PTHR23292:SF28">
    <property type="entry name" value="LIPOPOLYSACCHARIDE-INDUCED TUMOR NECROSIS FACTOR-ALPHA FACTOR-LIKE"/>
    <property type="match status" value="1"/>
</dbReference>
<dbReference type="Ensembl" id="ENSHHUT00000040006.1">
    <property type="protein sequence ID" value="ENSHHUP00000038487.1"/>
    <property type="gene ID" value="ENSHHUG00000024013.1"/>
</dbReference>
<dbReference type="InterPro" id="IPR006629">
    <property type="entry name" value="LITAF"/>
</dbReference>
<comment type="subcellular location">
    <subcellularLocation>
        <location evidence="1">Endosome membrane</location>
        <topology evidence="1">Peripheral membrane protein</topology>
        <orientation evidence="1">Cytoplasmic side</orientation>
    </subcellularLocation>
    <subcellularLocation>
        <location evidence="2">Late endosome membrane</location>
    </subcellularLocation>
    <subcellularLocation>
        <location evidence="3">Lysosome membrane</location>
        <topology evidence="3">Peripheral membrane protein</topology>
        <orientation evidence="3">Cytoplasmic side</orientation>
    </subcellularLocation>
</comment>
<dbReference type="AlphaFoldDB" id="A0A4W5MJ65"/>
<dbReference type="GO" id="GO:0005634">
    <property type="term" value="C:nucleus"/>
    <property type="evidence" value="ECO:0007669"/>
    <property type="project" value="TreeGrafter"/>
</dbReference>
<name>A0A4W5MJ65_9TELE</name>
<dbReference type="GO" id="GO:0008270">
    <property type="term" value="F:zinc ion binding"/>
    <property type="evidence" value="ECO:0007669"/>
    <property type="project" value="TreeGrafter"/>
</dbReference>
<feature type="domain" description="LITAF" evidence="9">
    <location>
        <begin position="145"/>
        <end position="229"/>
    </location>
</feature>
<feature type="transmembrane region" description="Helical" evidence="8">
    <location>
        <begin position="35"/>
        <end position="54"/>
    </location>
</feature>
<reference evidence="10" key="3">
    <citation type="submission" date="2025-09" db="UniProtKB">
        <authorList>
            <consortium name="Ensembl"/>
        </authorList>
    </citation>
    <scope>IDENTIFICATION</scope>
</reference>
<evidence type="ECO:0000256" key="4">
    <source>
        <dbReference type="ARBA" id="ARBA00005975"/>
    </source>
</evidence>
<dbReference type="InterPro" id="IPR037519">
    <property type="entry name" value="LITAF_fam"/>
</dbReference>
<keyword evidence="6" id="KW-0862">Zinc</keyword>
<dbReference type="PANTHER" id="PTHR23292">
    <property type="entry name" value="LIPOPOLYSACCHARIDE-INDUCED TUMOR NECROSIS FACTOR-ALPHA FACTOR"/>
    <property type="match status" value="1"/>
</dbReference>
<evidence type="ECO:0000256" key="1">
    <source>
        <dbReference type="ARBA" id="ARBA00004125"/>
    </source>
</evidence>
<evidence type="ECO:0000256" key="3">
    <source>
        <dbReference type="ARBA" id="ARBA00004630"/>
    </source>
</evidence>
<keyword evidence="11" id="KW-1185">Reference proteome</keyword>
<reference evidence="11" key="1">
    <citation type="submission" date="2018-06" db="EMBL/GenBank/DDBJ databases">
        <title>Genome assembly of Danube salmon.</title>
        <authorList>
            <person name="Macqueen D.J."/>
            <person name="Gundappa M.K."/>
        </authorList>
    </citation>
    <scope>NUCLEOTIDE SEQUENCE [LARGE SCALE GENOMIC DNA]</scope>
</reference>
<dbReference type="Pfam" id="PF10601">
    <property type="entry name" value="zf-LITAF-like"/>
    <property type="match status" value="1"/>
</dbReference>
<evidence type="ECO:0000313" key="10">
    <source>
        <dbReference type="Ensembl" id="ENSHHUP00000038487.1"/>
    </source>
</evidence>
<keyword evidence="8" id="KW-0812">Transmembrane</keyword>
<evidence type="ECO:0000256" key="2">
    <source>
        <dbReference type="ARBA" id="ARBA00004414"/>
    </source>
</evidence>
<feature type="transmembrane region" description="Helical" evidence="8">
    <location>
        <begin position="182"/>
        <end position="206"/>
    </location>
</feature>
<evidence type="ECO:0000256" key="6">
    <source>
        <dbReference type="ARBA" id="ARBA00022833"/>
    </source>
</evidence>
<proteinExistence type="inferred from homology"/>
<keyword evidence="8" id="KW-1133">Transmembrane helix</keyword>
<keyword evidence="5" id="KW-0479">Metal-binding</keyword>
<evidence type="ECO:0000313" key="11">
    <source>
        <dbReference type="Proteomes" id="UP000314982"/>
    </source>
</evidence>
<dbReference type="GO" id="GO:0098560">
    <property type="term" value="C:cytoplasmic side of late endosome membrane"/>
    <property type="evidence" value="ECO:0007669"/>
    <property type="project" value="TreeGrafter"/>
</dbReference>
<comment type="similarity">
    <text evidence="4">Belongs to the CDIP1/LITAF family.</text>
</comment>
<dbReference type="SMART" id="SM00714">
    <property type="entry name" value="LITAF"/>
    <property type="match status" value="1"/>
</dbReference>
<dbReference type="GeneTree" id="ENSGT00940000155366"/>
<evidence type="ECO:0000256" key="5">
    <source>
        <dbReference type="ARBA" id="ARBA00022723"/>
    </source>
</evidence>
<dbReference type="GO" id="GO:0098574">
    <property type="term" value="C:cytoplasmic side of lysosomal membrane"/>
    <property type="evidence" value="ECO:0007669"/>
    <property type="project" value="TreeGrafter"/>
</dbReference>
<keyword evidence="7 8" id="KW-0472">Membrane</keyword>
<reference evidence="10" key="2">
    <citation type="submission" date="2025-08" db="UniProtKB">
        <authorList>
            <consortium name="Ensembl"/>
        </authorList>
    </citation>
    <scope>IDENTIFICATION</scope>
</reference>